<feature type="region of interest" description="Disordered" evidence="6">
    <location>
        <begin position="1"/>
        <end position="52"/>
    </location>
</feature>
<reference evidence="7" key="3">
    <citation type="submission" date="2014-01" db="EMBL/GenBank/DDBJ databases">
        <title>Evolution of pathogenesis and genome organization in the Tremellales.</title>
        <authorList>
            <person name="Cuomo C."/>
            <person name="Litvintseva A."/>
            <person name="Heitman J."/>
            <person name="Chen Y."/>
            <person name="Sun S."/>
            <person name="Springer D."/>
            <person name="Dromer F."/>
            <person name="Young S."/>
            <person name="Zeng Q."/>
            <person name="Chapman S."/>
            <person name="Gujja S."/>
            <person name="Saif S."/>
            <person name="Birren B."/>
        </authorList>
    </citation>
    <scope>NUCLEOTIDE SEQUENCE</scope>
    <source>
        <strain evidence="7">CBS 10118</strain>
    </source>
</reference>
<dbReference type="GO" id="GO:0006357">
    <property type="term" value="P:regulation of transcription by RNA polymerase II"/>
    <property type="evidence" value="ECO:0007669"/>
    <property type="project" value="InterPro"/>
</dbReference>
<evidence type="ECO:0000313" key="9">
    <source>
        <dbReference type="Proteomes" id="UP000092730"/>
    </source>
</evidence>
<accession>A0A1B9GAC2</accession>
<keyword evidence="9" id="KW-1185">Reference proteome</keyword>
<evidence type="ECO:0000313" key="7">
    <source>
        <dbReference type="EMBL" id="OCF27964.1"/>
    </source>
</evidence>
<evidence type="ECO:0000256" key="1">
    <source>
        <dbReference type="ARBA" id="ARBA00004123"/>
    </source>
</evidence>
<dbReference type="OrthoDB" id="203279at2759"/>
<sequence length="279" mass="31195">MSSTPQSQPFKTDSLLPTSLPSATLGRRRHISQTQTQSNFNEESSQLTTEERFQRGLDAEHERWNERIDREIKGVVDGLKDLIELADIGTSPSPLTSSTLPLHLPLRTSSLIRSAQNIRDIAHELKLLLVLGDEQGIAQRRDHEMDLIRRDIQRKRGEVGREFGGMLGLEGSEEEEGEKGEKAQGMEEEISSGQDVQMGLSESIPQSQVGTIPDTTQSERLPQQDQAQSDLGHQQPLIEDQPTNVQSQQPSINADSNTDSMEVDRNNEDDEEDDFEEVS</sequence>
<dbReference type="InterPro" id="IPR009332">
    <property type="entry name" value="Med22"/>
</dbReference>
<dbReference type="STRING" id="1296100.A0A1B9GAC2"/>
<feature type="compositionally biased region" description="Acidic residues" evidence="6">
    <location>
        <begin position="267"/>
        <end position="279"/>
    </location>
</feature>
<dbReference type="KEGG" id="kbi:30207213"/>
<dbReference type="AlphaFoldDB" id="A0A1B9GAC2"/>
<evidence type="ECO:0000256" key="6">
    <source>
        <dbReference type="SAM" id="MobiDB-lite"/>
    </source>
</evidence>
<dbReference type="EMBL" id="KI894019">
    <property type="protein sequence ID" value="OCF27964.1"/>
    <property type="molecule type" value="Genomic_DNA"/>
</dbReference>
<feature type="compositionally biased region" description="Polar residues" evidence="6">
    <location>
        <begin position="203"/>
        <end position="232"/>
    </location>
</feature>
<evidence type="ECO:0000256" key="5">
    <source>
        <dbReference type="ARBA" id="ARBA00023242"/>
    </source>
</evidence>
<dbReference type="GO" id="GO:0016592">
    <property type="term" value="C:mediator complex"/>
    <property type="evidence" value="ECO:0007669"/>
    <property type="project" value="InterPro"/>
</dbReference>
<dbReference type="Pfam" id="PF06179">
    <property type="entry name" value="Med22"/>
    <property type="match status" value="1"/>
</dbReference>
<feature type="region of interest" description="Disordered" evidence="6">
    <location>
        <begin position="163"/>
        <end position="279"/>
    </location>
</feature>
<feature type="compositionally biased region" description="Polar residues" evidence="6">
    <location>
        <begin position="32"/>
        <end position="48"/>
    </location>
</feature>
<reference evidence="7" key="1">
    <citation type="submission" date="2013-07" db="EMBL/GenBank/DDBJ databases">
        <title>The Genome Sequence of Cryptococcus bestiolae CBS10118.</title>
        <authorList>
            <consortium name="The Broad Institute Genome Sequencing Platform"/>
            <person name="Cuomo C."/>
            <person name="Litvintseva A."/>
            <person name="Chen Y."/>
            <person name="Heitman J."/>
            <person name="Sun S."/>
            <person name="Springer D."/>
            <person name="Dromer F."/>
            <person name="Young S.K."/>
            <person name="Zeng Q."/>
            <person name="Gargeya S."/>
            <person name="Fitzgerald M."/>
            <person name="Abouelleil A."/>
            <person name="Alvarado L."/>
            <person name="Berlin A.M."/>
            <person name="Chapman S.B."/>
            <person name="Dewar J."/>
            <person name="Goldberg J."/>
            <person name="Griggs A."/>
            <person name="Gujja S."/>
            <person name="Hansen M."/>
            <person name="Howarth C."/>
            <person name="Imamovic A."/>
            <person name="Larimer J."/>
            <person name="McCowan C."/>
            <person name="Murphy C."/>
            <person name="Pearson M."/>
            <person name="Priest M."/>
            <person name="Roberts A."/>
            <person name="Saif S."/>
            <person name="Shea T."/>
            <person name="Sykes S."/>
            <person name="Wortman J."/>
            <person name="Nusbaum C."/>
            <person name="Birren B."/>
        </authorList>
    </citation>
    <scope>NUCLEOTIDE SEQUENCE [LARGE SCALE GENOMIC DNA]</scope>
    <source>
        <strain evidence="7">CBS 10118</strain>
    </source>
</reference>
<proteinExistence type="inferred from homology"/>
<dbReference type="VEuPathDB" id="FungiDB:I302_02814"/>
<name>A0A1B9GAC2_9TREE</name>
<organism evidence="7">
    <name type="scientific">Kwoniella bestiolae CBS 10118</name>
    <dbReference type="NCBI Taxonomy" id="1296100"/>
    <lineage>
        <taxon>Eukaryota</taxon>
        <taxon>Fungi</taxon>
        <taxon>Dikarya</taxon>
        <taxon>Basidiomycota</taxon>
        <taxon>Agaricomycotina</taxon>
        <taxon>Tremellomycetes</taxon>
        <taxon>Tremellales</taxon>
        <taxon>Cryptococcaceae</taxon>
        <taxon>Kwoniella</taxon>
    </lineage>
</organism>
<protein>
    <submittedName>
        <fullName evidence="7">Uncharacterized protein</fullName>
    </submittedName>
</protein>
<comment type="subcellular location">
    <subcellularLocation>
        <location evidence="1">Nucleus</location>
    </subcellularLocation>
</comment>
<evidence type="ECO:0000256" key="2">
    <source>
        <dbReference type="ARBA" id="ARBA00005942"/>
    </source>
</evidence>
<dbReference type="GeneID" id="30207213"/>
<reference evidence="8" key="2">
    <citation type="submission" date="2013-07" db="EMBL/GenBank/DDBJ databases">
        <authorList>
            <consortium name="The Broad Institute Genome Sequencing Platform"/>
            <person name="Cuomo C."/>
            <person name="Litvintseva A."/>
            <person name="Chen Y."/>
            <person name="Heitman J."/>
            <person name="Sun S."/>
            <person name="Springer D."/>
            <person name="Dromer F."/>
            <person name="Young S.K."/>
            <person name="Zeng Q."/>
            <person name="Gargeya S."/>
            <person name="Fitzgerald M."/>
            <person name="Abouelleil A."/>
            <person name="Alvarado L."/>
            <person name="Berlin A.M."/>
            <person name="Chapman S.B."/>
            <person name="Dewar J."/>
            <person name="Goldberg J."/>
            <person name="Griggs A."/>
            <person name="Gujja S."/>
            <person name="Hansen M."/>
            <person name="Howarth C."/>
            <person name="Imamovic A."/>
            <person name="Larimer J."/>
            <person name="McCowan C."/>
            <person name="Murphy C."/>
            <person name="Pearson M."/>
            <person name="Priest M."/>
            <person name="Roberts A."/>
            <person name="Saif S."/>
            <person name="Shea T."/>
            <person name="Sykes S."/>
            <person name="Wortman J."/>
            <person name="Nusbaum C."/>
            <person name="Birren B."/>
        </authorList>
    </citation>
    <scope>NUCLEOTIDE SEQUENCE</scope>
    <source>
        <strain evidence="8">CBS 10118</strain>
    </source>
</reference>
<evidence type="ECO:0000313" key="8">
    <source>
        <dbReference type="EMBL" id="WVW82101.1"/>
    </source>
</evidence>
<dbReference type="GO" id="GO:0003712">
    <property type="term" value="F:transcription coregulator activity"/>
    <property type="evidence" value="ECO:0007669"/>
    <property type="project" value="InterPro"/>
</dbReference>
<keyword evidence="3" id="KW-0805">Transcription regulation</keyword>
<feature type="compositionally biased region" description="Low complexity" evidence="6">
    <location>
        <begin position="14"/>
        <end position="25"/>
    </location>
</feature>
<dbReference type="RefSeq" id="XP_019049034.1">
    <property type="nucleotide sequence ID" value="XM_019189472.1"/>
</dbReference>
<keyword evidence="4" id="KW-0804">Transcription</keyword>
<evidence type="ECO:0000256" key="4">
    <source>
        <dbReference type="ARBA" id="ARBA00023163"/>
    </source>
</evidence>
<keyword evidence="5" id="KW-0539">Nucleus</keyword>
<feature type="compositionally biased region" description="Polar residues" evidence="6">
    <location>
        <begin position="1"/>
        <end position="11"/>
    </location>
</feature>
<gene>
    <name evidence="7" type="ORF">I302_02814</name>
    <name evidence="8" type="ORF">I302_104106</name>
</gene>
<dbReference type="EMBL" id="CP144542">
    <property type="protein sequence ID" value="WVW82101.1"/>
    <property type="molecule type" value="Genomic_DNA"/>
</dbReference>
<comment type="similarity">
    <text evidence="2">Belongs to the Mediator complex subunit 22 family.</text>
</comment>
<evidence type="ECO:0000256" key="3">
    <source>
        <dbReference type="ARBA" id="ARBA00023015"/>
    </source>
</evidence>
<reference evidence="8" key="4">
    <citation type="submission" date="2024-02" db="EMBL/GenBank/DDBJ databases">
        <title>Comparative genomics of Cryptococcus and Kwoniella reveals pathogenesis evolution and contrasting modes of karyotype evolution via chromosome fusion or intercentromeric recombination.</title>
        <authorList>
            <person name="Coelho M.A."/>
            <person name="David-Palma M."/>
            <person name="Shea T."/>
            <person name="Bowers K."/>
            <person name="McGinley-Smith S."/>
            <person name="Mohammad A.W."/>
            <person name="Gnirke A."/>
            <person name="Yurkov A.M."/>
            <person name="Nowrousian M."/>
            <person name="Sun S."/>
            <person name="Cuomo C.A."/>
            <person name="Heitman J."/>
        </authorList>
    </citation>
    <scope>NUCLEOTIDE SEQUENCE</scope>
    <source>
        <strain evidence="8">CBS 10118</strain>
    </source>
</reference>
<dbReference type="Proteomes" id="UP000092730">
    <property type="component" value="Chromosome 2"/>
</dbReference>
<feature type="compositionally biased region" description="Polar residues" evidence="6">
    <location>
        <begin position="241"/>
        <end position="260"/>
    </location>
</feature>